<sequence>MKYGYFVNKNNTRVTRTHAFDGKTGNIPLCGADINRSGKTFIITLSRIDPNLCANCTDSRRWF</sequence>
<accession>A0A0F9NTL9</accession>
<organism evidence="1">
    <name type="scientific">marine sediment metagenome</name>
    <dbReference type="NCBI Taxonomy" id="412755"/>
    <lineage>
        <taxon>unclassified sequences</taxon>
        <taxon>metagenomes</taxon>
        <taxon>ecological metagenomes</taxon>
    </lineage>
</organism>
<protein>
    <submittedName>
        <fullName evidence="1">Uncharacterized protein</fullName>
    </submittedName>
</protein>
<dbReference type="AlphaFoldDB" id="A0A0F9NTL9"/>
<name>A0A0F9NTL9_9ZZZZ</name>
<evidence type="ECO:0000313" key="1">
    <source>
        <dbReference type="EMBL" id="KKN22785.1"/>
    </source>
</evidence>
<proteinExistence type="predicted"/>
<reference evidence="1" key="1">
    <citation type="journal article" date="2015" name="Nature">
        <title>Complex archaea that bridge the gap between prokaryotes and eukaryotes.</title>
        <authorList>
            <person name="Spang A."/>
            <person name="Saw J.H."/>
            <person name="Jorgensen S.L."/>
            <person name="Zaremba-Niedzwiedzka K."/>
            <person name="Martijn J."/>
            <person name="Lind A.E."/>
            <person name="van Eijk R."/>
            <person name="Schleper C."/>
            <person name="Guy L."/>
            <person name="Ettema T.J."/>
        </authorList>
    </citation>
    <scope>NUCLEOTIDE SEQUENCE</scope>
</reference>
<dbReference type="EMBL" id="LAZR01003030">
    <property type="protein sequence ID" value="KKN22785.1"/>
    <property type="molecule type" value="Genomic_DNA"/>
</dbReference>
<gene>
    <name evidence="1" type="ORF">LCGC14_0911470</name>
</gene>
<comment type="caution">
    <text evidence="1">The sequence shown here is derived from an EMBL/GenBank/DDBJ whole genome shotgun (WGS) entry which is preliminary data.</text>
</comment>